<dbReference type="EMBL" id="CAKLPX010000003">
    <property type="protein sequence ID" value="CAH0992628.1"/>
    <property type="molecule type" value="Genomic_DNA"/>
</dbReference>
<sequence>MLILPAEKRLDWQRPPVALITILILNVIIFFGYQQNDSEKFSTAIDLYIEHDFYSLEKDAYEQYLRLHRADYFKVLQPYQQVADERLIVDMVYDRRFYQFIAPQADTIFAAEKLADWQYNRPLIVASIDSMSSQRFGLKPQNISIVRLLSSQFLHADFMHLLGNMVILLICGFAVEAALGHGRFLAYYLLSGIGGGLLFALVERLTSSSNTSLIGASGAISGVMAIYVAMYRLKKIEFFYWAFIFVGYFRAPALLILPFYVANELYGILSNDNSNVAFTAHIGGFITGGALIAYTLLHQPKAIDDDYLAHDDSTENDPYLIELDAVYQKIADFQFSKASGLLAPMLEIYNRPIDLLLMQYNLLKIENNSDMLTAIASEIVCYKTFDNGLTKQQYQVWLEQQARIEPTLNDHQKITFAIRICDIHHVDSAEKILAELMRNGCKDLMMSKLARNIARHYKNNQQPNKQQRFDSIADSYISL</sequence>
<dbReference type="Gene3D" id="1.20.1540.10">
    <property type="entry name" value="Rhomboid-like"/>
    <property type="match status" value="1"/>
</dbReference>
<keyword evidence="10" id="KW-1185">Reference proteome</keyword>
<feature type="transmembrane region" description="Helical" evidence="7">
    <location>
        <begin position="238"/>
        <end position="261"/>
    </location>
</feature>
<evidence type="ECO:0000256" key="6">
    <source>
        <dbReference type="ARBA" id="ARBA00023136"/>
    </source>
</evidence>
<evidence type="ECO:0000313" key="9">
    <source>
        <dbReference type="EMBL" id="CAH0992628.1"/>
    </source>
</evidence>
<evidence type="ECO:0000259" key="8">
    <source>
        <dbReference type="Pfam" id="PF01694"/>
    </source>
</evidence>
<feature type="transmembrane region" description="Helical" evidence="7">
    <location>
        <begin position="276"/>
        <end position="297"/>
    </location>
</feature>
<evidence type="ECO:0000256" key="4">
    <source>
        <dbReference type="ARBA" id="ARBA00022801"/>
    </source>
</evidence>
<name>A0ABM9AHX2_9GAMM</name>
<reference evidence="9" key="1">
    <citation type="submission" date="2021-12" db="EMBL/GenBank/DDBJ databases">
        <authorList>
            <person name="Rodrigo-Torres L."/>
            <person name="Arahal R. D."/>
            <person name="Lucena T."/>
        </authorList>
    </citation>
    <scope>NUCLEOTIDE SEQUENCE</scope>
    <source>
        <strain evidence="9">CECT 8267</strain>
    </source>
</reference>
<gene>
    <name evidence="9" type="ORF">SIN8267_02761</name>
</gene>
<keyword evidence="6 7" id="KW-0472">Membrane</keyword>
<organism evidence="9 10">
    <name type="scientific">Sinobacterium norvegicum</name>
    <dbReference type="NCBI Taxonomy" id="1641715"/>
    <lineage>
        <taxon>Bacteria</taxon>
        <taxon>Pseudomonadati</taxon>
        <taxon>Pseudomonadota</taxon>
        <taxon>Gammaproteobacteria</taxon>
        <taxon>Cellvibrionales</taxon>
        <taxon>Spongiibacteraceae</taxon>
        <taxon>Sinobacterium</taxon>
    </lineage>
</organism>
<accession>A0ABM9AHX2</accession>
<dbReference type="InterPro" id="IPR022764">
    <property type="entry name" value="Peptidase_S54_rhomboid_dom"/>
</dbReference>
<comment type="caution">
    <text evidence="9">The sequence shown here is derived from an EMBL/GenBank/DDBJ whole genome shotgun (WGS) entry which is preliminary data.</text>
</comment>
<feature type="domain" description="Peptidase S54 rhomboid" evidence="8">
    <location>
        <begin position="145"/>
        <end position="295"/>
    </location>
</feature>
<dbReference type="Proteomes" id="UP000838100">
    <property type="component" value="Unassembled WGS sequence"/>
</dbReference>
<evidence type="ECO:0000256" key="2">
    <source>
        <dbReference type="ARBA" id="ARBA00009045"/>
    </source>
</evidence>
<keyword evidence="4" id="KW-0378">Hydrolase</keyword>
<evidence type="ECO:0000313" key="10">
    <source>
        <dbReference type="Proteomes" id="UP000838100"/>
    </source>
</evidence>
<evidence type="ECO:0000256" key="1">
    <source>
        <dbReference type="ARBA" id="ARBA00004141"/>
    </source>
</evidence>
<evidence type="ECO:0000256" key="7">
    <source>
        <dbReference type="SAM" id="Phobius"/>
    </source>
</evidence>
<feature type="transmembrane region" description="Helical" evidence="7">
    <location>
        <begin position="185"/>
        <end position="202"/>
    </location>
</feature>
<keyword evidence="5 7" id="KW-1133">Transmembrane helix</keyword>
<dbReference type="SUPFAM" id="SSF144091">
    <property type="entry name" value="Rhomboid-like"/>
    <property type="match status" value="1"/>
</dbReference>
<dbReference type="PANTHER" id="PTHR43731:SF14">
    <property type="entry name" value="PRESENILIN-ASSOCIATED RHOMBOID-LIKE PROTEIN, MITOCHONDRIAL"/>
    <property type="match status" value="1"/>
</dbReference>
<dbReference type="PANTHER" id="PTHR43731">
    <property type="entry name" value="RHOMBOID PROTEASE"/>
    <property type="match status" value="1"/>
</dbReference>
<comment type="subcellular location">
    <subcellularLocation>
        <location evidence="1">Membrane</location>
        <topology evidence="1">Multi-pass membrane protein</topology>
    </subcellularLocation>
</comment>
<evidence type="ECO:0000256" key="3">
    <source>
        <dbReference type="ARBA" id="ARBA00022692"/>
    </source>
</evidence>
<dbReference type="InterPro" id="IPR035952">
    <property type="entry name" value="Rhomboid-like_sf"/>
</dbReference>
<dbReference type="Pfam" id="PF01694">
    <property type="entry name" value="Rhomboid"/>
    <property type="match status" value="1"/>
</dbReference>
<dbReference type="RefSeq" id="WP_237445309.1">
    <property type="nucleotide sequence ID" value="NZ_CAKLPX010000003.1"/>
</dbReference>
<feature type="transmembrane region" description="Helical" evidence="7">
    <location>
        <begin position="158"/>
        <end position="178"/>
    </location>
</feature>
<evidence type="ECO:0000256" key="5">
    <source>
        <dbReference type="ARBA" id="ARBA00022989"/>
    </source>
</evidence>
<keyword evidence="3 7" id="KW-0812">Transmembrane</keyword>
<feature type="transmembrane region" description="Helical" evidence="7">
    <location>
        <begin position="12"/>
        <end position="33"/>
    </location>
</feature>
<proteinExistence type="inferred from homology"/>
<dbReference type="InterPro" id="IPR050925">
    <property type="entry name" value="Rhomboid_protease_S54"/>
</dbReference>
<comment type="similarity">
    <text evidence="2">Belongs to the peptidase S54 family.</text>
</comment>
<feature type="transmembrane region" description="Helical" evidence="7">
    <location>
        <begin position="214"/>
        <end position="231"/>
    </location>
</feature>
<protein>
    <recommendedName>
        <fullName evidence="8">Peptidase S54 rhomboid domain-containing protein</fullName>
    </recommendedName>
</protein>